<evidence type="ECO:0000313" key="8">
    <source>
        <dbReference type="EMBL" id="GER03497.1"/>
    </source>
</evidence>
<feature type="transmembrane region" description="Helical" evidence="6">
    <location>
        <begin position="365"/>
        <end position="383"/>
    </location>
</feature>
<evidence type="ECO:0000256" key="5">
    <source>
        <dbReference type="ARBA" id="ARBA00023136"/>
    </source>
</evidence>
<feature type="transmembrane region" description="Helical" evidence="6">
    <location>
        <begin position="20"/>
        <end position="42"/>
    </location>
</feature>
<dbReference type="EMBL" id="BKCN01000004">
    <property type="protein sequence ID" value="GER03497.1"/>
    <property type="molecule type" value="Genomic_DNA"/>
</dbReference>
<dbReference type="Pfam" id="PF07690">
    <property type="entry name" value="MFS_1"/>
    <property type="match status" value="1"/>
</dbReference>
<evidence type="ECO:0000256" key="4">
    <source>
        <dbReference type="ARBA" id="ARBA00022989"/>
    </source>
</evidence>
<gene>
    <name evidence="8" type="ORF">JCM17846_11790</name>
</gene>
<evidence type="ECO:0000256" key="6">
    <source>
        <dbReference type="SAM" id="Phobius"/>
    </source>
</evidence>
<accession>A0A5A7N662</accession>
<evidence type="ECO:0000313" key="9">
    <source>
        <dbReference type="Proteomes" id="UP000324996"/>
    </source>
</evidence>
<dbReference type="GO" id="GO:0005886">
    <property type="term" value="C:plasma membrane"/>
    <property type="evidence" value="ECO:0007669"/>
    <property type="project" value="UniProtKB-SubCell"/>
</dbReference>
<organism evidence="8 9">
    <name type="scientific">Iodidimonas nitroreducens</name>
    <dbReference type="NCBI Taxonomy" id="1236968"/>
    <lineage>
        <taxon>Bacteria</taxon>
        <taxon>Pseudomonadati</taxon>
        <taxon>Pseudomonadota</taxon>
        <taxon>Alphaproteobacteria</taxon>
        <taxon>Iodidimonadales</taxon>
        <taxon>Iodidimonadaceae</taxon>
        <taxon>Iodidimonas</taxon>
    </lineage>
</organism>
<dbReference type="InterPro" id="IPR011701">
    <property type="entry name" value="MFS"/>
</dbReference>
<comment type="caution">
    <text evidence="8">The sequence shown here is derived from an EMBL/GenBank/DDBJ whole genome shotgun (WGS) entry which is preliminary data.</text>
</comment>
<dbReference type="CDD" id="cd17473">
    <property type="entry name" value="MFS_arabinose_efflux_permease_like"/>
    <property type="match status" value="1"/>
</dbReference>
<keyword evidence="2" id="KW-1003">Cell membrane</keyword>
<feature type="transmembrane region" description="Helical" evidence="6">
    <location>
        <begin position="129"/>
        <end position="152"/>
    </location>
</feature>
<feature type="transmembrane region" description="Helical" evidence="6">
    <location>
        <begin position="395"/>
        <end position="416"/>
    </location>
</feature>
<protein>
    <submittedName>
        <fullName evidence="8">MFS transporter</fullName>
    </submittedName>
</protein>
<sequence>MTGAKSSDLPQLSFVGKITILLATAVALLSTPLAAPAMTGIVEAFTDQAQNEPFALAIMALVEAIFGETGPRFLVKFVLLSVPALFIIIGAPITGWICDRWGRKSLLNVSLVVFGISGVSTYWADSFLFMFIGRAILGIAIAGIKTSTVAMVGDYFVGEERKKFLGWQGSAVKFGGLGFMLIGGYLAELDWQSPFLGYLLSFVLLPFVIFKITESMPEKGPSTIASRAAYKLEAIPKGPALFVFISATLASALFFVTPVQLRFFYEDKFGLSPLYFSWAVVVANGMGALVSIWYNKVKARLNYTSIYALIFGTMGFGYLILTLMPGYYSTLLGMLIAGIGFGLFIPNQSDWIMSFTAPSRRGMAVGLVTTAMFMGQFLSALLIEPFVVENNPDAVWQSLAVFLAVLTVIYIIFGLIEKKRGSWQVKKHPS</sequence>
<feature type="transmembrane region" description="Helical" evidence="6">
    <location>
        <begin position="77"/>
        <end position="98"/>
    </location>
</feature>
<name>A0A5A7N662_9PROT</name>
<evidence type="ECO:0000256" key="2">
    <source>
        <dbReference type="ARBA" id="ARBA00022475"/>
    </source>
</evidence>
<dbReference type="AlphaFoldDB" id="A0A5A7N662"/>
<dbReference type="PANTHER" id="PTHR43124:SF3">
    <property type="entry name" value="CHLORAMPHENICOL EFFLUX PUMP RV0191"/>
    <property type="match status" value="1"/>
</dbReference>
<dbReference type="Proteomes" id="UP000324996">
    <property type="component" value="Unassembled WGS sequence"/>
</dbReference>
<comment type="subcellular location">
    <subcellularLocation>
        <location evidence="1">Cell membrane</location>
        <topology evidence="1">Multi-pass membrane protein</topology>
    </subcellularLocation>
</comment>
<dbReference type="PANTHER" id="PTHR43124">
    <property type="entry name" value="PURINE EFFLUX PUMP PBUE"/>
    <property type="match status" value="1"/>
</dbReference>
<keyword evidence="4 6" id="KW-1133">Transmembrane helix</keyword>
<dbReference type="InterPro" id="IPR036259">
    <property type="entry name" value="MFS_trans_sf"/>
</dbReference>
<dbReference type="InterPro" id="IPR050189">
    <property type="entry name" value="MFS_Efflux_Transporters"/>
</dbReference>
<evidence type="ECO:0000259" key="7">
    <source>
        <dbReference type="PROSITE" id="PS50850"/>
    </source>
</evidence>
<feature type="transmembrane region" description="Helical" evidence="6">
    <location>
        <begin position="164"/>
        <end position="183"/>
    </location>
</feature>
<dbReference type="GO" id="GO:0022857">
    <property type="term" value="F:transmembrane transporter activity"/>
    <property type="evidence" value="ECO:0007669"/>
    <property type="project" value="InterPro"/>
</dbReference>
<feature type="domain" description="Major facilitator superfamily (MFS) profile" evidence="7">
    <location>
        <begin position="20"/>
        <end position="422"/>
    </location>
</feature>
<dbReference type="PROSITE" id="PS50850">
    <property type="entry name" value="MFS"/>
    <property type="match status" value="1"/>
</dbReference>
<feature type="transmembrane region" description="Helical" evidence="6">
    <location>
        <begin position="234"/>
        <end position="255"/>
    </location>
</feature>
<proteinExistence type="predicted"/>
<dbReference type="Gene3D" id="1.20.1250.20">
    <property type="entry name" value="MFS general substrate transporter like domains"/>
    <property type="match status" value="1"/>
</dbReference>
<reference evidence="8 9" key="1">
    <citation type="submission" date="2019-09" db="EMBL/GenBank/DDBJ databases">
        <title>NBRP : Genome information of microbial organism related human and environment.</title>
        <authorList>
            <person name="Hattori M."/>
            <person name="Oshima K."/>
            <person name="Inaba H."/>
            <person name="Suda W."/>
            <person name="Sakamoto M."/>
            <person name="Iino T."/>
            <person name="Kitahara M."/>
            <person name="Oshida Y."/>
            <person name="Iida T."/>
            <person name="Kudo T."/>
            <person name="Itoh T."/>
            <person name="Ohkuma M."/>
        </authorList>
    </citation>
    <scope>NUCLEOTIDE SEQUENCE [LARGE SCALE GENOMIC DNA]</scope>
    <source>
        <strain evidence="8 9">Q-1</strain>
    </source>
</reference>
<feature type="transmembrane region" description="Helical" evidence="6">
    <location>
        <begin position="327"/>
        <end position="345"/>
    </location>
</feature>
<evidence type="ECO:0000256" key="3">
    <source>
        <dbReference type="ARBA" id="ARBA00022692"/>
    </source>
</evidence>
<feature type="transmembrane region" description="Helical" evidence="6">
    <location>
        <begin position="275"/>
        <end position="294"/>
    </location>
</feature>
<keyword evidence="3 6" id="KW-0812">Transmembrane</keyword>
<dbReference type="SUPFAM" id="SSF103473">
    <property type="entry name" value="MFS general substrate transporter"/>
    <property type="match status" value="1"/>
</dbReference>
<evidence type="ECO:0000256" key="1">
    <source>
        <dbReference type="ARBA" id="ARBA00004651"/>
    </source>
</evidence>
<feature type="transmembrane region" description="Helical" evidence="6">
    <location>
        <begin position="105"/>
        <end position="123"/>
    </location>
</feature>
<feature type="transmembrane region" description="Helical" evidence="6">
    <location>
        <begin position="301"/>
        <end position="321"/>
    </location>
</feature>
<keyword evidence="5 6" id="KW-0472">Membrane</keyword>
<dbReference type="InterPro" id="IPR020846">
    <property type="entry name" value="MFS_dom"/>
</dbReference>
<feature type="transmembrane region" description="Helical" evidence="6">
    <location>
        <begin position="195"/>
        <end position="213"/>
    </location>
</feature>
<keyword evidence="9" id="KW-1185">Reference proteome</keyword>